<keyword evidence="1 3" id="KW-0732">Signal</keyword>
<sequence length="498" mass="56440">MNFIALAACLVSSVLAWNEIERIQECGHQCSEGLHCKSKAHSSVSFCKRLPKVITEPVFRSVNISTVMKCKKRQMCSLHLKIMGILRFDENIRGVKMCSMSLGTSNEQCHIISFKATDRKLIGQEVHVQYNCFDVVIGEQVDVTLKTIPYYCDLRLSQSYHVQDCTYKDVRHNIPQCIAGKLDYTVEVERKLLSVQVTELLEYKDYHLRLCHKWYSCQSTGSYALIKRENPMKNATLPYSRLYPCLCIEGWSSMEDASRIQLCPFKNNTEELWSGITYNSAAQELSWKPVCPIDAKINLCWTTGENLCLDLANTSQEVHGSTVKYAQVDPNPSLCMKFTTEAGSWIKCPFSKDYFPAWDMKVISTHGQQQIVITSQISTVVSLSLCKKGESFLCDPEEDYLISILVDKSNTTIVNLTNEVCKPNVCIQARRLDAKYSAPVQKCKLQCSQVIHRKGQIYNKTNVWMMALSLVILTAFIVAALIGSVMLKGKFCSPFYRG</sequence>
<dbReference type="GO" id="GO:0030368">
    <property type="term" value="F:interleukin-17 receptor activity"/>
    <property type="evidence" value="ECO:0007669"/>
    <property type="project" value="InterPro"/>
</dbReference>
<evidence type="ECO:0000259" key="4">
    <source>
        <dbReference type="Pfam" id="PF15037"/>
    </source>
</evidence>
<dbReference type="Pfam" id="PF15037">
    <property type="entry name" value="IL17_R_N"/>
    <property type="match status" value="1"/>
</dbReference>
<feature type="signal peptide" evidence="3">
    <location>
        <begin position="1"/>
        <end position="16"/>
    </location>
</feature>
<evidence type="ECO:0000313" key="5">
    <source>
        <dbReference type="EMBL" id="MBN3320779.1"/>
    </source>
</evidence>
<gene>
    <name evidence="5" type="primary">Il17rel</name>
    <name evidence="5" type="ORF">GTO95_0018713</name>
</gene>
<feature type="non-terminal residue" evidence="5">
    <location>
        <position position="1"/>
    </location>
</feature>
<keyword evidence="2" id="KW-0472">Membrane</keyword>
<evidence type="ECO:0000256" key="3">
    <source>
        <dbReference type="SAM" id="SignalP"/>
    </source>
</evidence>
<dbReference type="AlphaFoldDB" id="A0A8J7TER2"/>
<feature type="transmembrane region" description="Helical" evidence="2">
    <location>
        <begin position="463"/>
        <end position="487"/>
    </location>
</feature>
<dbReference type="EMBL" id="JAAWVO010052497">
    <property type="protein sequence ID" value="MBN3320779.1"/>
    <property type="molecule type" value="Genomic_DNA"/>
</dbReference>
<dbReference type="InterPro" id="IPR027841">
    <property type="entry name" value="IL-17_rcpt_C/E_N"/>
</dbReference>
<dbReference type="PANTHER" id="PTHR15583">
    <property type="entry name" value="INTERLEUKIN-17 RECEPTOR"/>
    <property type="match status" value="1"/>
</dbReference>
<dbReference type="InterPro" id="IPR039465">
    <property type="entry name" value="IL-17_rcpt-like"/>
</dbReference>
<keyword evidence="6" id="KW-1185">Reference proteome</keyword>
<keyword evidence="2" id="KW-1133">Transmembrane helix</keyword>
<proteinExistence type="predicted"/>
<organism evidence="5 6">
    <name type="scientific">Atractosteus spatula</name>
    <name type="common">Alligator gar</name>
    <name type="synonym">Lepisosteus spatula</name>
    <dbReference type="NCBI Taxonomy" id="7917"/>
    <lineage>
        <taxon>Eukaryota</taxon>
        <taxon>Metazoa</taxon>
        <taxon>Chordata</taxon>
        <taxon>Craniata</taxon>
        <taxon>Vertebrata</taxon>
        <taxon>Euteleostomi</taxon>
        <taxon>Actinopterygii</taxon>
        <taxon>Neopterygii</taxon>
        <taxon>Holostei</taxon>
        <taxon>Semionotiformes</taxon>
        <taxon>Lepisosteidae</taxon>
        <taxon>Atractosteus</taxon>
    </lineage>
</organism>
<name>A0A8J7TER2_ATRSP</name>
<dbReference type="PANTHER" id="PTHR15583:SF10">
    <property type="entry name" value="INTERLEUKIN-17 RECEPTOR E-LIKE-RELATED"/>
    <property type="match status" value="1"/>
</dbReference>
<feature type="chain" id="PRO_5035277519" evidence="3">
    <location>
        <begin position="17"/>
        <end position="498"/>
    </location>
</feature>
<comment type="caution">
    <text evidence="5">The sequence shown here is derived from an EMBL/GenBank/DDBJ whole genome shotgun (WGS) entry which is preliminary data.</text>
</comment>
<reference evidence="5" key="1">
    <citation type="journal article" date="2021" name="Cell">
        <title>Tracing the genetic footprints of vertebrate landing in non-teleost ray-finned fishes.</title>
        <authorList>
            <person name="Bi X."/>
            <person name="Wang K."/>
            <person name="Yang L."/>
            <person name="Pan H."/>
            <person name="Jiang H."/>
            <person name="Wei Q."/>
            <person name="Fang M."/>
            <person name="Yu H."/>
            <person name="Zhu C."/>
            <person name="Cai Y."/>
            <person name="He Y."/>
            <person name="Gan X."/>
            <person name="Zeng H."/>
            <person name="Yu D."/>
            <person name="Zhu Y."/>
            <person name="Jiang H."/>
            <person name="Qiu Q."/>
            <person name="Yang H."/>
            <person name="Zhang Y.E."/>
            <person name="Wang W."/>
            <person name="Zhu M."/>
            <person name="He S."/>
            <person name="Zhang G."/>
        </authorList>
    </citation>
    <scope>NUCLEOTIDE SEQUENCE</scope>
    <source>
        <strain evidence="5">Allg_001</strain>
    </source>
</reference>
<feature type="non-terminal residue" evidence="5">
    <location>
        <position position="498"/>
    </location>
</feature>
<evidence type="ECO:0000313" key="6">
    <source>
        <dbReference type="Proteomes" id="UP000736164"/>
    </source>
</evidence>
<evidence type="ECO:0000256" key="2">
    <source>
        <dbReference type="SAM" id="Phobius"/>
    </source>
</evidence>
<protein>
    <submittedName>
        <fullName evidence="5">I17EL protein</fullName>
    </submittedName>
</protein>
<evidence type="ECO:0000256" key="1">
    <source>
        <dbReference type="ARBA" id="ARBA00022729"/>
    </source>
</evidence>
<dbReference type="Proteomes" id="UP000736164">
    <property type="component" value="Unassembled WGS sequence"/>
</dbReference>
<accession>A0A8J7TER2</accession>
<keyword evidence="2" id="KW-0812">Transmembrane</keyword>
<feature type="domain" description="Interleukin-17 receptor C/E N-terminal" evidence="4">
    <location>
        <begin position="121"/>
        <end position="371"/>
    </location>
</feature>